<organism evidence="1 2">
    <name type="scientific">Leersia perrieri</name>
    <dbReference type="NCBI Taxonomy" id="77586"/>
    <lineage>
        <taxon>Eukaryota</taxon>
        <taxon>Viridiplantae</taxon>
        <taxon>Streptophyta</taxon>
        <taxon>Embryophyta</taxon>
        <taxon>Tracheophyta</taxon>
        <taxon>Spermatophyta</taxon>
        <taxon>Magnoliopsida</taxon>
        <taxon>Liliopsida</taxon>
        <taxon>Poales</taxon>
        <taxon>Poaceae</taxon>
        <taxon>BOP clade</taxon>
        <taxon>Oryzoideae</taxon>
        <taxon>Oryzeae</taxon>
        <taxon>Oryzinae</taxon>
        <taxon>Leersia</taxon>
    </lineage>
</organism>
<dbReference type="EnsemblPlants" id="LPERR08G07010.2">
    <property type="protein sequence ID" value="LPERR08G07010.2"/>
    <property type="gene ID" value="LPERR08G07010"/>
</dbReference>
<dbReference type="AlphaFoldDB" id="A0A0D9X5W7"/>
<keyword evidence="2" id="KW-1185">Reference proteome</keyword>
<reference evidence="1 2" key="1">
    <citation type="submission" date="2012-08" db="EMBL/GenBank/DDBJ databases">
        <title>Oryza genome evolution.</title>
        <authorList>
            <person name="Wing R.A."/>
        </authorList>
    </citation>
    <scope>NUCLEOTIDE SEQUENCE</scope>
</reference>
<name>A0A0D9X5W7_9ORYZ</name>
<dbReference type="Gramene" id="LPERR08G07010.2">
    <property type="protein sequence ID" value="LPERR08G07010.2"/>
    <property type="gene ID" value="LPERR08G07010"/>
</dbReference>
<protein>
    <submittedName>
        <fullName evidence="1">Uncharacterized protein</fullName>
    </submittedName>
</protein>
<accession>A0A0D9X5W7</accession>
<reference evidence="2" key="2">
    <citation type="submission" date="2013-12" db="EMBL/GenBank/DDBJ databases">
        <authorList>
            <person name="Yu Y."/>
            <person name="Lee S."/>
            <person name="de Baynast K."/>
            <person name="Wissotski M."/>
            <person name="Liu L."/>
            <person name="Talag J."/>
            <person name="Goicoechea J."/>
            <person name="Angelova A."/>
            <person name="Jetty R."/>
            <person name="Kudrna D."/>
            <person name="Golser W."/>
            <person name="Rivera L."/>
            <person name="Zhang J."/>
            <person name="Wing R."/>
        </authorList>
    </citation>
    <scope>NUCLEOTIDE SEQUENCE</scope>
</reference>
<evidence type="ECO:0000313" key="2">
    <source>
        <dbReference type="Proteomes" id="UP000032180"/>
    </source>
</evidence>
<sequence length="62" mass="7048">MKLAWVLSVRVSHANSTAGFSRNLTKPTFIFTIAWEKATKRNACANFARSTDIFDRLLDTTR</sequence>
<evidence type="ECO:0000313" key="1">
    <source>
        <dbReference type="EnsemblPlants" id="LPERR08G07010.2"/>
    </source>
</evidence>
<dbReference type="HOGENOM" id="CLU_208714_0_0_1"/>
<proteinExistence type="predicted"/>
<dbReference type="Proteomes" id="UP000032180">
    <property type="component" value="Chromosome 8"/>
</dbReference>
<reference evidence="1" key="3">
    <citation type="submission" date="2015-04" db="UniProtKB">
        <authorList>
            <consortium name="EnsemblPlants"/>
        </authorList>
    </citation>
    <scope>IDENTIFICATION</scope>
</reference>